<gene>
    <name evidence="2" type="ORF">CBA19CS42_26985</name>
</gene>
<evidence type="ECO:0000259" key="1">
    <source>
        <dbReference type="Pfam" id="PF18922"/>
    </source>
</evidence>
<dbReference type="InterPro" id="IPR043729">
    <property type="entry name" value="DUF5672"/>
</dbReference>
<dbReference type="GO" id="GO:0016740">
    <property type="term" value="F:transferase activity"/>
    <property type="evidence" value="ECO:0007669"/>
    <property type="project" value="UniProtKB-KW"/>
</dbReference>
<name>A0AA37IKZ6_9BURK</name>
<dbReference type="RefSeq" id="WP_238215031.1">
    <property type="nucleotide sequence ID" value="NZ_BPUS01000014.1"/>
</dbReference>
<comment type="caution">
    <text evidence="2">The sequence shown here is derived from an EMBL/GenBank/DDBJ whole genome shotgun (WGS) entry which is preliminary data.</text>
</comment>
<accession>A0AA37IKZ6</accession>
<dbReference type="EMBL" id="BPUS01000014">
    <property type="protein sequence ID" value="GJH28235.1"/>
    <property type="molecule type" value="Genomic_DNA"/>
</dbReference>
<dbReference type="Proteomes" id="UP001055111">
    <property type="component" value="Unassembled WGS sequence"/>
</dbReference>
<evidence type="ECO:0000313" key="3">
    <source>
        <dbReference type="Proteomes" id="UP001055111"/>
    </source>
</evidence>
<proteinExistence type="predicted"/>
<evidence type="ECO:0000313" key="2">
    <source>
        <dbReference type="EMBL" id="GJH28235.1"/>
    </source>
</evidence>
<reference evidence="2" key="1">
    <citation type="submission" date="2022-09" db="EMBL/GenBank/DDBJ databases">
        <title>Isolation and characterization of 3-chlorobenzoate degrading bacteria from soils in Shizuoka.</title>
        <authorList>
            <person name="Ifat A."/>
            <person name="Ogawa N."/>
            <person name="Kimbara K."/>
            <person name="Moriuchi R."/>
            <person name="Dohra H."/>
            <person name="Shintani M."/>
        </authorList>
    </citation>
    <scope>NUCLEOTIDE SEQUENCE</scope>
    <source>
        <strain evidence="2">19CS4-2</strain>
    </source>
</reference>
<keyword evidence="2" id="KW-0808">Transferase</keyword>
<protein>
    <submittedName>
        <fullName evidence="2">Glycosyl transferase family 17</fullName>
    </submittedName>
</protein>
<sequence>MPQASALLFSPERPADLPPHIRHRVIAPLSYHEYSWFMMFALWKFIDTEFALVVQEDGWILDIRNWSDEFLNCDYLGAPIHLARVDMPEGIMWMREFSWCEHLSKPDRIVRPVLNGGFSLRSRRMLRALIDHPQIRVEIPPPDVMEVEPIHMSWFHGVLNEDVQLSAVLRPQLEAAGLKFAPLDLCLQFAVEDTGPLHTGLNAKHLFGMHGWWRRLAGIDPLTVRYGIARQLADQSDGERTIIAMLQARGYRIEFDPKPR</sequence>
<organism evidence="2 3">
    <name type="scientific">Caballeronia novacaledonica</name>
    <dbReference type="NCBI Taxonomy" id="1544861"/>
    <lineage>
        <taxon>Bacteria</taxon>
        <taxon>Pseudomonadati</taxon>
        <taxon>Pseudomonadota</taxon>
        <taxon>Betaproteobacteria</taxon>
        <taxon>Burkholderiales</taxon>
        <taxon>Burkholderiaceae</taxon>
        <taxon>Caballeronia</taxon>
    </lineage>
</organism>
<dbReference type="AlphaFoldDB" id="A0AA37IKZ6"/>
<dbReference type="Pfam" id="PF18922">
    <property type="entry name" value="DUF5672"/>
    <property type="match status" value="1"/>
</dbReference>
<feature type="domain" description="DUF5672" evidence="1">
    <location>
        <begin position="33"/>
        <end position="210"/>
    </location>
</feature>